<sequence>MRTKDHTTQRVDFPEPQHVWSAAEGNYHAPYRHCIYDLKAYEPPPDVQSREIDEHVSSVILYVRPGERMSTRKKRLWGKLIALLDNPSVYPERAEIEFSSPWGISLPKDYRTSVVDWALSACNVVLVCVDERPGLAEGEAHRVLAPLQVVFRCREQDVQAWTEYLQPRLKGRHRLHIVHPHIPVGRA</sequence>
<protein>
    <submittedName>
        <fullName evidence="1">Uncharacterized protein</fullName>
    </submittedName>
</protein>
<reference evidence="1 2" key="1">
    <citation type="submission" date="2018-06" db="EMBL/GenBank/DDBJ databases">
        <title>Comparative genomics of Bradyrhizobium nodulating Arachidis hypogaea.</title>
        <authorList>
            <person name="Li Y."/>
        </authorList>
    </citation>
    <scope>NUCLEOTIDE SEQUENCE [LARGE SCALE GENOMIC DNA]</scope>
    <source>
        <strain evidence="1 2">CCBAU 051107</strain>
    </source>
</reference>
<dbReference type="Proteomes" id="UP000594015">
    <property type="component" value="Chromosome"/>
</dbReference>
<dbReference type="RefSeq" id="WP_143130614.1">
    <property type="nucleotide sequence ID" value="NZ_CP030050.1"/>
</dbReference>
<name>A0AAE7NTA3_9BRAD</name>
<evidence type="ECO:0000313" key="1">
    <source>
        <dbReference type="EMBL" id="QOZ69153.1"/>
    </source>
</evidence>
<dbReference type="EMBL" id="CP030050">
    <property type="protein sequence ID" value="QOZ69153.1"/>
    <property type="molecule type" value="Genomic_DNA"/>
</dbReference>
<accession>A0AAE7NTA3</accession>
<evidence type="ECO:0000313" key="2">
    <source>
        <dbReference type="Proteomes" id="UP000594015"/>
    </source>
</evidence>
<organism evidence="1 2">
    <name type="scientific">Bradyrhizobium arachidis</name>
    <dbReference type="NCBI Taxonomy" id="858423"/>
    <lineage>
        <taxon>Bacteria</taxon>
        <taxon>Pseudomonadati</taxon>
        <taxon>Pseudomonadota</taxon>
        <taxon>Alphaproteobacteria</taxon>
        <taxon>Hyphomicrobiales</taxon>
        <taxon>Nitrobacteraceae</taxon>
        <taxon>Bradyrhizobium</taxon>
    </lineage>
</organism>
<gene>
    <name evidence="1" type="ORF">WN72_24645</name>
</gene>
<proteinExistence type="predicted"/>
<dbReference type="KEGG" id="barh:WN72_24645"/>
<dbReference type="AlphaFoldDB" id="A0AAE7NTA3"/>